<feature type="region of interest" description="Disordered" evidence="8">
    <location>
        <begin position="304"/>
        <end position="329"/>
    </location>
</feature>
<dbReference type="PANTHER" id="PTHR43289:SF6">
    <property type="entry name" value="SERINE_THREONINE-PROTEIN KINASE NEKL-3"/>
    <property type="match status" value="1"/>
</dbReference>
<evidence type="ECO:0000313" key="11">
    <source>
        <dbReference type="Proteomes" id="UP000602198"/>
    </source>
</evidence>
<dbReference type="InterPro" id="IPR017441">
    <property type="entry name" value="Protein_kinase_ATP_BS"/>
</dbReference>
<evidence type="ECO:0000259" key="9">
    <source>
        <dbReference type="PROSITE" id="PS50011"/>
    </source>
</evidence>
<keyword evidence="5 10" id="KW-0418">Kinase</keyword>
<sequence>MSGQLQSGSVFAGFRIERLLGAGGMGEVYLAVDRDLPRLVALKVLNRIAATDDATRRRFLREADTVARLSHPNIITILSRGEEDDRLWIAMEYVDGPDLATQLQDGPLELERVAAITRSVALALDYAHDAGVLHRDVKPANILVGSDPGRRTLLTDFGIATSIHDERGLTETGHMLASLRYAAPERFHGAIAIDRTSDIYSLGCTVFEMLAGKPPFDATEPSRLMYSHVNETIPALSTVNPHVPAQLDAVIARAMAKDPHRRFATCTHLAQAVAAALAGRPVAVKPPPPPAANGVSAIFPGIDRAPRHRRAQTDSATSGPHRRPATPRNRRQLTIAALATLVVATGATVAAAISSDSDADGVAAPTTTTTKTSPTTTTLAAIPVAGCEIRRDHISASGTFPGGETSGMDAIFAFEYAYYVQRSGTAARRVVAHDATNISSAEDIQRGIDSTPKGTRYCVIIAFEGPSDAGTERWAVQLLHQSPGEKLIVFDQIITTRTTDGRTHLVSITEA</sequence>
<evidence type="ECO:0000256" key="4">
    <source>
        <dbReference type="ARBA" id="ARBA00022741"/>
    </source>
</evidence>
<reference evidence="10 11" key="1">
    <citation type="submission" date="2021-01" db="EMBL/GenBank/DDBJ databases">
        <title>WGS of actinomycetes isolated from Thailand.</title>
        <authorList>
            <person name="Thawai C."/>
        </authorList>
    </citation>
    <scope>NUCLEOTIDE SEQUENCE [LARGE SCALE GENOMIC DNA]</scope>
    <source>
        <strain evidence="10 11">LPG 2</strain>
    </source>
</reference>
<dbReference type="Proteomes" id="UP000602198">
    <property type="component" value="Unassembled WGS sequence"/>
</dbReference>
<dbReference type="RefSeq" id="WP_201943876.1">
    <property type="nucleotide sequence ID" value="NZ_JAERRJ010000002.1"/>
</dbReference>
<keyword evidence="3" id="KW-0808">Transferase</keyword>
<dbReference type="PROSITE" id="PS00107">
    <property type="entry name" value="PROTEIN_KINASE_ATP"/>
    <property type="match status" value="1"/>
</dbReference>
<dbReference type="Gene3D" id="1.10.510.10">
    <property type="entry name" value="Transferase(Phosphotransferase) domain 1"/>
    <property type="match status" value="1"/>
</dbReference>
<dbReference type="Pfam" id="PF26527">
    <property type="entry name" value="DUF8176"/>
    <property type="match status" value="1"/>
</dbReference>
<dbReference type="PROSITE" id="PS50011">
    <property type="entry name" value="PROTEIN_KINASE_DOM"/>
    <property type="match status" value="1"/>
</dbReference>
<dbReference type="InterPro" id="IPR011009">
    <property type="entry name" value="Kinase-like_dom_sf"/>
</dbReference>
<dbReference type="EC" id="2.7.11.1" evidence="1"/>
<dbReference type="CDD" id="cd14014">
    <property type="entry name" value="STKc_PknB_like"/>
    <property type="match status" value="1"/>
</dbReference>
<protein>
    <recommendedName>
        <fullName evidence="1">non-specific serine/threonine protein kinase</fullName>
        <ecNumber evidence="1">2.7.11.1</ecNumber>
    </recommendedName>
</protein>
<feature type="domain" description="Protein kinase" evidence="9">
    <location>
        <begin position="14"/>
        <end position="274"/>
    </location>
</feature>
<proteinExistence type="predicted"/>
<dbReference type="PROSITE" id="PS00108">
    <property type="entry name" value="PROTEIN_KINASE_ST"/>
    <property type="match status" value="1"/>
</dbReference>
<dbReference type="InterPro" id="IPR000719">
    <property type="entry name" value="Prot_kinase_dom"/>
</dbReference>
<evidence type="ECO:0000256" key="3">
    <source>
        <dbReference type="ARBA" id="ARBA00022679"/>
    </source>
</evidence>
<evidence type="ECO:0000256" key="6">
    <source>
        <dbReference type="ARBA" id="ARBA00022840"/>
    </source>
</evidence>
<comment type="caution">
    <text evidence="10">The sequence shown here is derived from an EMBL/GenBank/DDBJ whole genome shotgun (WGS) entry which is preliminary data.</text>
</comment>
<evidence type="ECO:0000256" key="8">
    <source>
        <dbReference type="SAM" id="MobiDB-lite"/>
    </source>
</evidence>
<dbReference type="Pfam" id="PF00069">
    <property type="entry name" value="Pkinase"/>
    <property type="match status" value="1"/>
</dbReference>
<evidence type="ECO:0000256" key="1">
    <source>
        <dbReference type="ARBA" id="ARBA00012513"/>
    </source>
</evidence>
<dbReference type="Gene3D" id="3.30.200.20">
    <property type="entry name" value="Phosphorylase Kinase, domain 1"/>
    <property type="match status" value="1"/>
</dbReference>
<evidence type="ECO:0000313" key="10">
    <source>
        <dbReference type="EMBL" id="MBL1073619.1"/>
    </source>
</evidence>
<dbReference type="InterPro" id="IPR058489">
    <property type="entry name" value="DUF8176"/>
</dbReference>
<evidence type="ECO:0000256" key="2">
    <source>
        <dbReference type="ARBA" id="ARBA00022527"/>
    </source>
</evidence>
<dbReference type="PANTHER" id="PTHR43289">
    <property type="entry name" value="MITOGEN-ACTIVATED PROTEIN KINASE KINASE KINASE 20-RELATED"/>
    <property type="match status" value="1"/>
</dbReference>
<organism evidence="10 11">
    <name type="scientific">Nocardia acididurans</name>
    <dbReference type="NCBI Taxonomy" id="2802282"/>
    <lineage>
        <taxon>Bacteria</taxon>
        <taxon>Bacillati</taxon>
        <taxon>Actinomycetota</taxon>
        <taxon>Actinomycetes</taxon>
        <taxon>Mycobacteriales</taxon>
        <taxon>Nocardiaceae</taxon>
        <taxon>Nocardia</taxon>
    </lineage>
</organism>
<dbReference type="GO" id="GO:0004674">
    <property type="term" value="F:protein serine/threonine kinase activity"/>
    <property type="evidence" value="ECO:0007669"/>
    <property type="project" value="UniProtKB-KW"/>
</dbReference>
<dbReference type="SUPFAM" id="SSF56112">
    <property type="entry name" value="Protein kinase-like (PK-like)"/>
    <property type="match status" value="1"/>
</dbReference>
<feature type="binding site" evidence="7">
    <location>
        <position position="43"/>
    </location>
    <ligand>
        <name>ATP</name>
        <dbReference type="ChEBI" id="CHEBI:30616"/>
    </ligand>
</feature>
<gene>
    <name evidence="10" type="ORF">JK358_04365</name>
</gene>
<keyword evidence="4 7" id="KW-0547">Nucleotide-binding</keyword>
<accession>A0ABS1LZC9</accession>
<feature type="compositionally biased region" description="Basic residues" evidence="8">
    <location>
        <begin position="320"/>
        <end position="329"/>
    </location>
</feature>
<keyword evidence="6 7" id="KW-0067">ATP-binding</keyword>
<dbReference type="SMART" id="SM00220">
    <property type="entry name" value="S_TKc"/>
    <property type="match status" value="1"/>
</dbReference>
<name>A0ABS1LZC9_9NOCA</name>
<keyword evidence="2 10" id="KW-0723">Serine/threonine-protein kinase</keyword>
<evidence type="ECO:0000256" key="7">
    <source>
        <dbReference type="PROSITE-ProRule" id="PRU10141"/>
    </source>
</evidence>
<dbReference type="EMBL" id="JAERRJ010000002">
    <property type="protein sequence ID" value="MBL1073619.1"/>
    <property type="molecule type" value="Genomic_DNA"/>
</dbReference>
<evidence type="ECO:0000256" key="5">
    <source>
        <dbReference type="ARBA" id="ARBA00022777"/>
    </source>
</evidence>
<keyword evidence="11" id="KW-1185">Reference proteome</keyword>
<dbReference type="InterPro" id="IPR008271">
    <property type="entry name" value="Ser/Thr_kinase_AS"/>
</dbReference>